<dbReference type="InterPro" id="IPR012962">
    <property type="entry name" value="Pept_M54_archaemetzincn"/>
</dbReference>
<keyword evidence="4" id="KW-0378">Hydrolase</keyword>
<dbReference type="CDD" id="cd11375">
    <property type="entry name" value="Peptidase_M54"/>
    <property type="match status" value="1"/>
</dbReference>
<dbReference type="AlphaFoldDB" id="A0A9P5U673"/>
<sequence>MDMKRRPSPNCKVSFFMTSITEFCTHTSLTLDPSEFSSEAGFVWATTQKRAAAVTLHGRILSTASTPSRATFPAPLVLPEDELALDPDYPAQSLRSWRLSKERNHVTNERRTIYIAEPPSIDPSVEHIRSWTLPKKASTIPVPQTEMVIDYLAAFYHGLPVKRLPSQLVYTSWDTPSNTKSKRDQYVGLNVGTECVRIRTRTSKDLFAKQLNLDDLLDAAISLLPKDAYAILLIVSHDIYESDEDDFTCARAYGGSRVAVVSTARYNPVLDSAQNVTREHAWPASHCSAYMHSSYTNSLPKRKRKKEMLPLDNSKKDLLSGSIYSALTAHRSLPPLVSSSPLSVLSGLWLARICRTASHELGHCFGMDHCVFYACAMQGTASLGEDARQPPYLCPVDLTKVLQASSTMEESRYKALLAYCEKYQDVHHFSAFAAWIQSRLVEIKPT</sequence>
<evidence type="ECO:0000313" key="7">
    <source>
        <dbReference type="EMBL" id="KAF9068565.1"/>
    </source>
</evidence>
<protein>
    <recommendedName>
        <fullName evidence="9">Archaemetzincin-2</fullName>
    </recommendedName>
</protein>
<evidence type="ECO:0008006" key="9">
    <source>
        <dbReference type="Google" id="ProtNLM"/>
    </source>
</evidence>
<evidence type="ECO:0000256" key="4">
    <source>
        <dbReference type="ARBA" id="ARBA00022801"/>
    </source>
</evidence>
<comment type="caution">
    <text evidence="7">The sequence shown here is derived from an EMBL/GenBank/DDBJ whole genome shotgun (WGS) entry which is preliminary data.</text>
</comment>
<evidence type="ECO:0000313" key="8">
    <source>
        <dbReference type="Proteomes" id="UP000772434"/>
    </source>
</evidence>
<evidence type="ECO:0000256" key="6">
    <source>
        <dbReference type="ARBA" id="ARBA00023049"/>
    </source>
</evidence>
<name>A0A9P5U673_9AGAR</name>
<keyword evidence="3" id="KW-0479">Metal-binding</keyword>
<dbReference type="SUPFAM" id="SSF55486">
    <property type="entry name" value="Metalloproteases ('zincins'), catalytic domain"/>
    <property type="match status" value="1"/>
</dbReference>
<gene>
    <name evidence="7" type="ORF">BDP27DRAFT_783288</name>
</gene>
<keyword evidence="2" id="KW-0645">Protease</keyword>
<proteinExistence type="predicted"/>
<dbReference type="Proteomes" id="UP000772434">
    <property type="component" value="Unassembled WGS sequence"/>
</dbReference>
<reference evidence="7" key="1">
    <citation type="submission" date="2020-11" db="EMBL/GenBank/DDBJ databases">
        <authorList>
            <consortium name="DOE Joint Genome Institute"/>
            <person name="Ahrendt S."/>
            <person name="Riley R."/>
            <person name="Andreopoulos W."/>
            <person name="Labutti K."/>
            <person name="Pangilinan J."/>
            <person name="Ruiz-Duenas F.J."/>
            <person name="Barrasa J.M."/>
            <person name="Sanchez-Garcia M."/>
            <person name="Camarero S."/>
            <person name="Miyauchi S."/>
            <person name="Serrano A."/>
            <person name="Linde D."/>
            <person name="Babiker R."/>
            <person name="Drula E."/>
            <person name="Ayuso-Fernandez I."/>
            <person name="Pacheco R."/>
            <person name="Padilla G."/>
            <person name="Ferreira P."/>
            <person name="Barriuso J."/>
            <person name="Kellner H."/>
            <person name="Castanera R."/>
            <person name="Alfaro M."/>
            <person name="Ramirez L."/>
            <person name="Pisabarro A.G."/>
            <person name="Kuo A."/>
            <person name="Tritt A."/>
            <person name="Lipzen A."/>
            <person name="He G."/>
            <person name="Yan M."/>
            <person name="Ng V."/>
            <person name="Cullen D."/>
            <person name="Martin F."/>
            <person name="Rosso M.-N."/>
            <person name="Henrissat B."/>
            <person name="Hibbett D."/>
            <person name="Martinez A.T."/>
            <person name="Grigoriev I.V."/>
        </authorList>
    </citation>
    <scope>NUCLEOTIDE SEQUENCE</scope>
    <source>
        <strain evidence="7">AH 40177</strain>
    </source>
</reference>
<evidence type="ECO:0000256" key="5">
    <source>
        <dbReference type="ARBA" id="ARBA00022833"/>
    </source>
</evidence>
<accession>A0A9P5U673</accession>
<keyword evidence="8" id="KW-1185">Reference proteome</keyword>
<comment type="cofactor">
    <cofactor evidence="1">
        <name>Zn(2+)</name>
        <dbReference type="ChEBI" id="CHEBI:29105"/>
    </cofactor>
</comment>
<dbReference type="PANTHER" id="PTHR15910:SF1">
    <property type="entry name" value="ARCHAEMETZINCIN-2"/>
    <property type="match status" value="1"/>
</dbReference>
<dbReference type="GO" id="GO:0008237">
    <property type="term" value="F:metallopeptidase activity"/>
    <property type="evidence" value="ECO:0007669"/>
    <property type="project" value="UniProtKB-KW"/>
</dbReference>
<keyword evidence="5" id="KW-0862">Zinc</keyword>
<keyword evidence="6" id="KW-0482">Metalloprotease</keyword>
<dbReference type="Pfam" id="PF07998">
    <property type="entry name" value="Peptidase_M54"/>
    <property type="match status" value="1"/>
</dbReference>
<dbReference type="EMBL" id="JADNRY010000059">
    <property type="protein sequence ID" value="KAF9068565.1"/>
    <property type="molecule type" value="Genomic_DNA"/>
</dbReference>
<evidence type="ECO:0000256" key="3">
    <source>
        <dbReference type="ARBA" id="ARBA00022723"/>
    </source>
</evidence>
<organism evidence="7 8">
    <name type="scientific">Rhodocollybia butyracea</name>
    <dbReference type="NCBI Taxonomy" id="206335"/>
    <lineage>
        <taxon>Eukaryota</taxon>
        <taxon>Fungi</taxon>
        <taxon>Dikarya</taxon>
        <taxon>Basidiomycota</taxon>
        <taxon>Agaricomycotina</taxon>
        <taxon>Agaricomycetes</taxon>
        <taxon>Agaricomycetidae</taxon>
        <taxon>Agaricales</taxon>
        <taxon>Marasmiineae</taxon>
        <taxon>Omphalotaceae</taxon>
        <taxon>Rhodocollybia</taxon>
    </lineage>
</organism>
<dbReference type="Gene3D" id="3.40.390.10">
    <property type="entry name" value="Collagenase (Catalytic Domain)"/>
    <property type="match status" value="1"/>
</dbReference>
<dbReference type="GO" id="GO:0006508">
    <property type="term" value="P:proteolysis"/>
    <property type="evidence" value="ECO:0007669"/>
    <property type="project" value="UniProtKB-KW"/>
</dbReference>
<evidence type="ECO:0000256" key="1">
    <source>
        <dbReference type="ARBA" id="ARBA00001947"/>
    </source>
</evidence>
<dbReference type="PANTHER" id="PTHR15910">
    <property type="entry name" value="ARCHAEMETZINCIN"/>
    <property type="match status" value="1"/>
</dbReference>
<dbReference type="GO" id="GO:0046872">
    <property type="term" value="F:metal ion binding"/>
    <property type="evidence" value="ECO:0007669"/>
    <property type="project" value="UniProtKB-KW"/>
</dbReference>
<dbReference type="OrthoDB" id="2365600at2759"/>
<evidence type="ECO:0000256" key="2">
    <source>
        <dbReference type="ARBA" id="ARBA00022670"/>
    </source>
</evidence>
<dbReference type="InterPro" id="IPR024079">
    <property type="entry name" value="MetalloPept_cat_dom_sf"/>
</dbReference>